<evidence type="ECO:0000256" key="3">
    <source>
        <dbReference type="ARBA" id="ARBA00022989"/>
    </source>
</evidence>
<evidence type="ECO:0000313" key="7">
    <source>
        <dbReference type="EMBL" id="KPI85938.1"/>
    </source>
</evidence>
<feature type="transmembrane region" description="Helical" evidence="5">
    <location>
        <begin position="129"/>
        <end position="146"/>
    </location>
</feature>
<dbReference type="InterPro" id="IPR050186">
    <property type="entry name" value="TPT_transporter"/>
</dbReference>
<feature type="transmembrane region" description="Helical" evidence="5">
    <location>
        <begin position="78"/>
        <end position="99"/>
    </location>
</feature>
<reference evidence="7 8" key="1">
    <citation type="journal article" date="2015" name="PLoS Pathog.">
        <title>Leptomonas seymouri: Adaptations to the Dixenous Life Cycle Analyzed by Genome Sequencing, Transcriptome Profiling and Co-infection with Leishmania donovani.</title>
        <authorList>
            <person name="Kraeva N."/>
            <person name="Butenko A."/>
            <person name="Hlavacova J."/>
            <person name="Kostygov A."/>
            <person name="Myskova J."/>
            <person name="Grybchuk D."/>
            <person name="Lestinova T."/>
            <person name="Votypka J."/>
            <person name="Volf P."/>
            <person name="Opperdoes F."/>
            <person name="Flegontov P."/>
            <person name="Lukes J."/>
            <person name="Yurchenko V."/>
        </authorList>
    </citation>
    <scope>NUCLEOTIDE SEQUENCE [LARGE SCALE GENOMIC DNA]</scope>
    <source>
        <strain evidence="7 8">ATCC 30220</strain>
    </source>
</reference>
<dbReference type="Pfam" id="PF03151">
    <property type="entry name" value="TPT"/>
    <property type="match status" value="1"/>
</dbReference>
<evidence type="ECO:0000256" key="5">
    <source>
        <dbReference type="SAM" id="Phobius"/>
    </source>
</evidence>
<accession>A0A0N1HVS9</accession>
<feature type="transmembrane region" description="Helical" evidence="5">
    <location>
        <begin position="158"/>
        <end position="185"/>
    </location>
</feature>
<gene>
    <name evidence="7" type="ORF">ABL78_5022</name>
</gene>
<evidence type="ECO:0000313" key="8">
    <source>
        <dbReference type="Proteomes" id="UP000038009"/>
    </source>
</evidence>
<dbReference type="NCBIfam" id="TIGR00803">
    <property type="entry name" value="nst"/>
    <property type="match status" value="1"/>
</dbReference>
<dbReference type="OMA" id="VWMLINC"/>
<keyword evidence="8" id="KW-1185">Reference proteome</keyword>
<keyword evidence="2 5" id="KW-0812">Transmembrane</keyword>
<feature type="transmembrane region" description="Helical" evidence="5">
    <location>
        <begin position="222"/>
        <end position="244"/>
    </location>
</feature>
<feature type="transmembrane region" description="Helical" evidence="5">
    <location>
        <begin position="6"/>
        <end position="28"/>
    </location>
</feature>
<proteinExistence type="predicted"/>
<evidence type="ECO:0000256" key="1">
    <source>
        <dbReference type="ARBA" id="ARBA00004141"/>
    </source>
</evidence>
<evidence type="ECO:0000256" key="4">
    <source>
        <dbReference type="ARBA" id="ARBA00023136"/>
    </source>
</evidence>
<dbReference type="EMBL" id="LJSK01000158">
    <property type="protein sequence ID" value="KPI85938.1"/>
    <property type="molecule type" value="Genomic_DNA"/>
</dbReference>
<feature type="transmembrane region" description="Helical" evidence="5">
    <location>
        <begin position="280"/>
        <end position="302"/>
    </location>
</feature>
<dbReference type="PANTHER" id="PTHR11132">
    <property type="entry name" value="SOLUTE CARRIER FAMILY 35"/>
    <property type="match status" value="1"/>
</dbReference>
<protein>
    <submittedName>
        <fullName evidence="7">Lipophosphoglycan biosynthetic protein (Lpg2)</fullName>
    </submittedName>
</protein>
<feature type="transmembrane region" description="Helical" evidence="5">
    <location>
        <begin position="40"/>
        <end position="58"/>
    </location>
</feature>
<keyword evidence="3 5" id="KW-1133">Transmembrane helix</keyword>
<feature type="domain" description="Sugar phosphate transporter" evidence="6">
    <location>
        <begin position="20"/>
        <end position="295"/>
    </location>
</feature>
<dbReference type="AlphaFoldDB" id="A0A0N1HVS9"/>
<comment type="caution">
    <text evidence="7">The sequence shown here is derived from an EMBL/GenBank/DDBJ whole genome shotgun (WGS) entry which is preliminary data.</text>
</comment>
<sequence length="337" mass="36771">MIPPNLIAMEGILSVAVYSSCSISMILVNKLLMNKYEMNFPNGILILQTGGAVAIIMAAKALKLVDYPALSMEVAQKWLPLTLMFVAMLLTSMLSLGTMSVAAQTVLKNLAVVLTAVGDKFLYNKPQNPAVYFAFALMILGSYLGAKGDQWVTPRGLFWTFLNIISTASYTLYMRAVLGAFGSTIGRYGPVYFNNLLSLPFFLVLGIYEVGPFMEAIGQASLTAKVVLMFSVLVSSMMTFGVFWCMELTSPSTLSVVGSLNKIPMTFLGMLVFNQFPEPIGYLGILIAISAGCLYTYLNILANHTRAAKEKEMAEQEKANSAKYGVLVRVNGEEENH</sequence>
<comment type="subcellular location">
    <subcellularLocation>
        <location evidence="1">Membrane</location>
        <topology evidence="1">Multi-pass membrane protein</topology>
    </subcellularLocation>
</comment>
<dbReference type="GO" id="GO:0016020">
    <property type="term" value="C:membrane"/>
    <property type="evidence" value="ECO:0007669"/>
    <property type="project" value="UniProtKB-SubCell"/>
</dbReference>
<evidence type="ECO:0000256" key="2">
    <source>
        <dbReference type="ARBA" id="ARBA00022692"/>
    </source>
</evidence>
<name>A0A0N1HVS9_LEPSE</name>
<dbReference type="InterPro" id="IPR004853">
    <property type="entry name" value="Sugar_P_trans_dom"/>
</dbReference>
<organism evidence="7 8">
    <name type="scientific">Leptomonas seymouri</name>
    <dbReference type="NCBI Taxonomy" id="5684"/>
    <lineage>
        <taxon>Eukaryota</taxon>
        <taxon>Discoba</taxon>
        <taxon>Euglenozoa</taxon>
        <taxon>Kinetoplastea</taxon>
        <taxon>Metakinetoplastina</taxon>
        <taxon>Trypanosomatida</taxon>
        <taxon>Trypanosomatidae</taxon>
        <taxon>Leishmaniinae</taxon>
        <taxon>Leptomonas</taxon>
    </lineage>
</organism>
<dbReference type="OrthoDB" id="417037at2759"/>
<dbReference type="Proteomes" id="UP000038009">
    <property type="component" value="Unassembled WGS sequence"/>
</dbReference>
<keyword evidence="4 5" id="KW-0472">Membrane</keyword>
<dbReference type="VEuPathDB" id="TriTrypDB:Lsey_0158_0230"/>
<feature type="transmembrane region" description="Helical" evidence="5">
    <location>
        <begin position="191"/>
        <end position="210"/>
    </location>
</feature>
<evidence type="ECO:0000259" key="6">
    <source>
        <dbReference type="Pfam" id="PF03151"/>
    </source>
</evidence>